<comment type="caution">
    <text evidence="2">The sequence shown here is derived from an EMBL/GenBank/DDBJ whole genome shotgun (WGS) entry which is preliminary data.</text>
</comment>
<feature type="region of interest" description="Disordered" evidence="1">
    <location>
        <begin position="98"/>
        <end position="158"/>
    </location>
</feature>
<feature type="compositionally biased region" description="Basic and acidic residues" evidence="1">
    <location>
        <begin position="132"/>
        <end position="143"/>
    </location>
</feature>
<organism evidence="2 3">
    <name type="scientific">Dryococelus australis</name>
    <dbReference type="NCBI Taxonomy" id="614101"/>
    <lineage>
        <taxon>Eukaryota</taxon>
        <taxon>Metazoa</taxon>
        <taxon>Ecdysozoa</taxon>
        <taxon>Arthropoda</taxon>
        <taxon>Hexapoda</taxon>
        <taxon>Insecta</taxon>
        <taxon>Pterygota</taxon>
        <taxon>Neoptera</taxon>
        <taxon>Polyneoptera</taxon>
        <taxon>Phasmatodea</taxon>
        <taxon>Verophasmatodea</taxon>
        <taxon>Anareolatae</taxon>
        <taxon>Phasmatidae</taxon>
        <taxon>Eurycanthinae</taxon>
        <taxon>Dryococelus</taxon>
    </lineage>
</organism>
<accession>A0ABQ9I5Y2</accession>
<dbReference type="EMBL" id="JARBHB010000002">
    <property type="protein sequence ID" value="KAJ8892040.1"/>
    <property type="molecule type" value="Genomic_DNA"/>
</dbReference>
<evidence type="ECO:0000313" key="2">
    <source>
        <dbReference type="EMBL" id="KAJ8892040.1"/>
    </source>
</evidence>
<sequence length="158" mass="17671">MRGIEVRLEQCQNERAGKTEDPRENPPTSGIFRHDSHMRKSGSDSARGLNQARTGMISAHLRKSPEAQDLEGESGNLLLRPSGHRLCVDISPHRLLRPWPLPPCPRLPPERKGGAKREIPEKTPPTSGIGIPRRENLECDPARKQTRFAQVGGEWSNH</sequence>
<gene>
    <name evidence="2" type="ORF">PR048_004607</name>
</gene>
<dbReference type="Proteomes" id="UP001159363">
    <property type="component" value="Chromosome 2"/>
</dbReference>
<feature type="region of interest" description="Disordered" evidence="1">
    <location>
        <begin position="1"/>
        <end position="53"/>
    </location>
</feature>
<evidence type="ECO:0000313" key="3">
    <source>
        <dbReference type="Proteomes" id="UP001159363"/>
    </source>
</evidence>
<proteinExistence type="predicted"/>
<keyword evidence="3" id="KW-1185">Reference proteome</keyword>
<feature type="compositionally biased region" description="Basic and acidic residues" evidence="1">
    <location>
        <begin position="15"/>
        <end position="24"/>
    </location>
</feature>
<protein>
    <submittedName>
        <fullName evidence="2">Uncharacterized protein</fullName>
    </submittedName>
</protein>
<name>A0ABQ9I5Y2_9NEOP</name>
<reference evidence="2 3" key="1">
    <citation type="submission" date="2023-02" db="EMBL/GenBank/DDBJ databases">
        <title>LHISI_Scaffold_Assembly.</title>
        <authorList>
            <person name="Stuart O.P."/>
            <person name="Cleave R."/>
            <person name="Magrath M.J.L."/>
            <person name="Mikheyev A.S."/>
        </authorList>
    </citation>
    <scope>NUCLEOTIDE SEQUENCE [LARGE SCALE GENOMIC DNA]</scope>
    <source>
        <strain evidence="2">Daus_M_001</strain>
        <tissue evidence="2">Leg muscle</tissue>
    </source>
</reference>
<feature type="compositionally biased region" description="Basic and acidic residues" evidence="1">
    <location>
        <begin position="108"/>
        <end position="121"/>
    </location>
</feature>
<evidence type="ECO:0000256" key="1">
    <source>
        <dbReference type="SAM" id="MobiDB-lite"/>
    </source>
</evidence>